<protein>
    <submittedName>
        <fullName evidence="1">Uncharacterized protein</fullName>
    </submittedName>
</protein>
<proteinExistence type="predicted"/>
<accession>A0ACB0L0A6</accession>
<name>A0ACB0L0A6_TRIPR</name>
<dbReference type="Proteomes" id="UP001177021">
    <property type="component" value="Unassembled WGS sequence"/>
</dbReference>
<evidence type="ECO:0000313" key="1">
    <source>
        <dbReference type="EMBL" id="CAJ2661944.1"/>
    </source>
</evidence>
<keyword evidence="2" id="KW-1185">Reference proteome</keyword>
<dbReference type="EMBL" id="CASHSV030000409">
    <property type="protein sequence ID" value="CAJ2661944.1"/>
    <property type="molecule type" value="Genomic_DNA"/>
</dbReference>
<reference evidence="1" key="1">
    <citation type="submission" date="2023-10" db="EMBL/GenBank/DDBJ databases">
        <authorList>
            <person name="Rodriguez Cubillos JULIANA M."/>
            <person name="De Vega J."/>
        </authorList>
    </citation>
    <scope>NUCLEOTIDE SEQUENCE</scope>
</reference>
<comment type="caution">
    <text evidence="1">The sequence shown here is derived from an EMBL/GenBank/DDBJ whole genome shotgun (WGS) entry which is preliminary data.</text>
</comment>
<gene>
    <name evidence="1" type="ORF">MILVUS5_LOCUS27575</name>
</gene>
<sequence length="102" mass="11713">MSKPETLVARISEARWSIGDGSKIKVMTDTDPWLRRQGSGWVSAPQSQGVYNLSVDNLMIEGLKQWDFNKITNLFLHDVAEEILAVLLIREVQEDRLVWQED</sequence>
<organism evidence="1 2">
    <name type="scientific">Trifolium pratense</name>
    <name type="common">Red clover</name>
    <dbReference type="NCBI Taxonomy" id="57577"/>
    <lineage>
        <taxon>Eukaryota</taxon>
        <taxon>Viridiplantae</taxon>
        <taxon>Streptophyta</taxon>
        <taxon>Embryophyta</taxon>
        <taxon>Tracheophyta</taxon>
        <taxon>Spermatophyta</taxon>
        <taxon>Magnoliopsida</taxon>
        <taxon>eudicotyledons</taxon>
        <taxon>Gunneridae</taxon>
        <taxon>Pentapetalae</taxon>
        <taxon>rosids</taxon>
        <taxon>fabids</taxon>
        <taxon>Fabales</taxon>
        <taxon>Fabaceae</taxon>
        <taxon>Papilionoideae</taxon>
        <taxon>50 kb inversion clade</taxon>
        <taxon>NPAAA clade</taxon>
        <taxon>Hologalegina</taxon>
        <taxon>IRL clade</taxon>
        <taxon>Trifolieae</taxon>
        <taxon>Trifolium</taxon>
    </lineage>
</organism>
<evidence type="ECO:0000313" key="2">
    <source>
        <dbReference type="Proteomes" id="UP001177021"/>
    </source>
</evidence>